<reference evidence="2 3" key="1">
    <citation type="journal article" date="2023" name="Sci. Data">
        <title>Genome assembly of the Korean intertidal mud-creeper Batillaria attramentaria.</title>
        <authorList>
            <person name="Patra A.K."/>
            <person name="Ho P.T."/>
            <person name="Jun S."/>
            <person name="Lee S.J."/>
            <person name="Kim Y."/>
            <person name="Won Y.J."/>
        </authorList>
    </citation>
    <scope>NUCLEOTIDE SEQUENCE [LARGE SCALE GENOMIC DNA]</scope>
    <source>
        <strain evidence="2">Wonlab-2016</strain>
    </source>
</reference>
<dbReference type="EMBL" id="JACVVK020000005">
    <property type="protein sequence ID" value="KAK7507108.1"/>
    <property type="molecule type" value="Genomic_DNA"/>
</dbReference>
<protein>
    <submittedName>
        <fullName evidence="2">Uncharacterized protein</fullName>
    </submittedName>
</protein>
<evidence type="ECO:0000256" key="1">
    <source>
        <dbReference type="SAM" id="MobiDB-lite"/>
    </source>
</evidence>
<proteinExistence type="predicted"/>
<name>A0ABD0M7F9_9CAEN</name>
<feature type="region of interest" description="Disordered" evidence="1">
    <location>
        <begin position="1"/>
        <end position="25"/>
    </location>
</feature>
<sequence>MPLPAAPKEQNHKGRGDNRSGRGIERAISQREDELLAHNTRLNPVIHNQPGASYAITDIPSPLPSPASCPLPFWRCLMTLVRSDRLLTAGCFD</sequence>
<gene>
    <name evidence="2" type="ORF">BaRGS_00001959</name>
</gene>
<dbReference type="Proteomes" id="UP001519460">
    <property type="component" value="Unassembled WGS sequence"/>
</dbReference>
<feature type="compositionally biased region" description="Basic and acidic residues" evidence="1">
    <location>
        <begin position="9"/>
        <end position="25"/>
    </location>
</feature>
<keyword evidence="3" id="KW-1185">Reference proteome</keyword>
<accession>A0ABD0M7F9</accession>
<organism evidence="2 3">
    <name type="scientific">Batillaria attramentaria</name>
    <dbReference type="NCBI Taxonomy" id="370345"/>
    <lineage>
        <taxon>Eukaryota</taxon>
        <taxon>Metazoa</taxon>
        <taxon>Spiralia</taxon>
        <taxon>Lophotrochozoa</taxon>
        <taxon>Mollusca</taxon>
        <taxon>Gastropoda</taxon>
        <taxon>Caenogastropoda</taxon>
        <taxon>Sorbeoconcha</taxon>
        <taxon>Cerithioidea</taxon>
        <taxon>Batillariidae</taxon>
        <taxon>Batillaria</taxon>
    </lineage>
</organism>
<evidence type="ECO:0000313" key="3">
    <source>
        <dbReference type="Proteomes" id="UP001519460"/>
    </source>
</evidence>
<dbReference type="AlphaFoldDB" id="A0ABD0M7F9"/>
<evidence type="ECO:0000313" key="2">
    <source>
        <dbReference type="EMBL" id="KAK7507108.1"/>
    </source>
</evidence>
<comment type="caution">
    <text evidence="2">The sequence shown here is derived from an EMBL/GenBank/DDBJ whole genome shotgun (WGS) entry which is preliminary data.</text>
</comment>